<evidence type="ECO:0000313" key="4">
    <source>
        <dbReference type="Proteomes" id="UP000288058"/>
    </source>
</evidence>
<evidence type="ECO:0000256" key="2">
    <source>
        <dbReference type="SAM" id="SignalP"/>
    </source>
</evidence>
<organism evidence="3 4">
    <name type="scientific">Idiomarina ramblicola</name>
    <dbReference type="NCBI Taxonomy" id="263724"/>
    <lineage>
        <taxon>Bacteria</taxon>
        <taxon>Pseudomonadati</taxon>
        <taxon>Pseudomonadota</taxon>
        <taxon>Gammaproteobacteria</taxon>
        <taxon>Alteromonadales</taxon>
        <taxon>Idiomarinaceae</taxon>
        <taxon>Idiomarina</taxon>
    </lineage>
</organism>
<evidence type="ECO:0008006" key="5">
    <source>
        <dbReference type="Google" id="ProtNLM"/>
    </source>
</evidence>
<dbReference type="Proteomes" id="UP000288058">
    <property type="component" value="Unassembled WGS sequence"/>
</dbReference>
<gene>
    <name evidence="3" type="ORF">CWI78_02250</name>
</gene>
<accession>A0A432Z5Y0</accession>
<evidence type="ECO:0000313" key="3">
    <source>
        <dbReference type="EMBL" id="RUO73290.1"/>
    </source>
</evidence>
<protein>
    <recommendedName>
        <fullName evidence="5">Lipoprotein</fullName>
    </recommendedName>
</protein>
<feature type="signal peptide" evidence="2">
    <location>
        <begin position="1"/>
        <end position="20"/>
    </location>
</feature>
<keyword evidence="4" id="KW-1185">Reference proteome</keyword>
<dbReference type="RefSeq" id="WP_126779860.1">
    <property type="nucleotide sequence ID" value="NZ_PIQC01000001.1"/>
</dbReference>
<feature type="chain" id="PRO_5019318437" description="Lipoprotein" evidence="2">
    <location>
        <begin position="21"/>
        <end position="503"/>
    </location>
</feature>
<dbReference type="PROSITE" id="PS51257">
    <property type="entry name" value="PROKAR_LIPOPROTEIN"/>
    <property type="match status" value="1"/>
</dbReference>
<sequence>MKVANLTVILLTLFTLSACGGGSDSETGTTTPPPTGGGNDGGDDNDGDGGTGVTISGKVIDGYVVGATVFLDINGNGQLDAGEPSGKSKEGGEYAVDMSDVDESVQECLAFAPVVVDVPVGAIDEDLGEVEEAYTMTIPPLNEDAFDEAHITPLTSVLWETFQNDFAIEDGIEDPVLACERLLENNELISQFKDRLDRTLVKMTEDYNISEETIYGDFVESGDTEAYDLAQTIVKGLKMSLAETKAIMDESPNAVPQISYLKEDGQWVRDEYVYMPAREVSSDQWSADARVSAKTEVVSDDFEQRFETIWVYNRRSSFKNIDEAQAQVSYYEETCNMADHFEWTGDRDAAQTQVIEVVNNSDSCLGFRSKMITVHNYTDTNDQLGEMYSYMINYEFDAAAYPLFDYMEDFYTRKESLNIDSIVSDATSYEFSMSQDYDAAQLMETFAMVETRTREMDGENLVDTRRTYSSEDGASWERRTTYPDGTYNDECKDVGETEWSACE</sequence>
<dbReference type="OrthoDB" id="5592666at2"/>
<dbReference type="AlphaFoldDB" id="A0A432Z5Y0"/>
<evidence type="ECO:0000256" key="1">
    <source>
        <dbReference type="SAM" id="MobiDB-lite"/>
    </source>
</evidence>
<proteinExistence type="predicted"/>
<feature type="region of interest" description="Disordered" evidence="1">
    <location>
        <begin position="21"/>
        <end position="52"/>
    </location>
</feature>
<dbReference type="EMBL" id="PIQC01000001">
    <property type="protein sequence ID" value="RUO73290.1"/>
    <property type="molecule type" value="Genomic_DNA"/>
</dbReference>
<name>A0A432Z5Y0_9GAMM</name>
<reference evidence="4" key="1">
    <citation type="journal article" date="2018" name="Front. Microbiol.">
        <title>Genome-Based Analysis Reveals the Taxonomy and Diversity of the Family Idiomarinaceae.</title>
        <authorList>
            <person name="Liu Y."/>
            <person name="Lai Q."/>
            <person name="Shao Z."/>
        </authorList>
    </citation>
    <scope>NUCLEOTIDE SEQUENCE [LARGE SCALE GENOMIC DNA]</scope>
    <source>
        <strain evidence="4">R22</strain>
    </source>
</reference>
<comment type="caution">
    <text evidence="3">The sequence shown here is derived from an EMBL/GenBank/DDBJ whole genome shotgun (WGS) entry which is preliminary data.</text>
</comment>
<keyword evidence="2" id="KW-0732">Signal</keyword>